<feature type="region of interest" description="Disordered" evidence="1">
    <location>
        <begin position="138"/>
        <end position="168"/>
    </location>
</feature>
<feature type="region of interest" description="Disordered" evidence="1">
    <location>
        <begin position="67"/>
        <end position="106"/>
    </location>
</feature>
<protein>
    <submittedName>
        <fullName evidence="2">Uncharacterized protein</fullName>
    </submittedName>
</protein>
<proteinExistence type="predicted"/>
<evidence type="ECO:0000256" key="1">
    <source>
        <dbReference type="SAM" id="MobiDB-lite"/>
    </source>
</evidence>
<dbReference type="RefSeq" id="XP_001012561.2">
    <property type="nucleotide sequence ID" value="XM_001012561.3"/>
</dbReference>
<organism evidence="2 3">
    <name type="scientific">Tetrahymena thermophila (strain SB210)</name>
    <dbReference type="NCBI Taxonomy" id="312017"/>
    <lineage>
        <taxon>Eukaryota</taxon>
        <taxon>Sar</taxon>
        <taxon>Alveolata</taxon>
        <taxon>Ciliophora</taxon>
        <taxon>Intramacronucleata</taxon>
        <taxon>Oligohymenophorea</taxon>
        <taxon>Hymenostomatida</taxon>
        <taxon>Tetrahymenina</taxon>
        <taxon>Tetrahymenidae</taxon>
        <taxon>Tetrahymena</taxon>
    </lineage>
</organism>
<name>Q237D4_TETTS</name>
<evidence type="ECO:0000313" key="2">
    <source>
        <dbReference type="EMBL" id="EAR92316.2"/>
    </source>
</evidence>
<keyword evidence="3" id="KW-1185">Reference proteome</keyword>
<dbReference type="HOGENOM" id="CLU_988606_0_0_1"/>
<accession>Q237D4</accession>
<gene>
    <name evidence="2" type="ORF">TTHERM_00082160</name>
</gene>
<evidence type="ECO:0000313" key="3">
    <source>
        <dbReference type="Proteomes" id="UP000009168"/>
    </source>
</evidence>
<dbReference type="InParanoid" id="Q237D4"/>
<reference evidence="3" key="1">
    <citation type="journal article" date="2006" name="PLoS Biol.">
        <title>Macronuclear genome sequence of the ciliate Tetrahymena thermophila, a model eukaryote.</title>
        <authorList>
            <person name="Eisen J.A."/>
            <person name="Coyne R.S."/>
            <person name="Wu M."/>
            <person name="Wu D."/>
            <person name="Thiagarajan M."/>
            <person name="Wortman J.R."/>
            <person name="Badger J.H."/>
            <person name="Ren Q."/>
            <person name="Amedeo P."/>
            <person name="Jones K.M."/>
            <person name="Tallon L.J."/>
            <person name="Delcher A.L."/>
            <person name="Salzberg S.L."/>
            <person name="Silva J.C."/>
            <person name="Haas B.J."/>
            <person name="Majoros W.H."/>
            <person name="Farzad M."/>
            <person name="Carlton J.M."/>
            <person name="Smith R.K. Jr."/>
            <person name="Garg J."/>
            <person name="Pearlman R.E."/>
            <person name="Karrer K.M."/>
            <person name="Sun L."/>
            <person name="Manning G."/>
            <person name="Elde N.C."/>
            <person name="Turkewitz A.P."/>
            <person name="Asai D.J."/>
            <person name="Wilkes D.E."/>
            <person name="Wang Y."/>
            <person name="Cai H."/>
            <person name="Collins K."/>
            <person name="Stewart B.A."/>
            <person name="Lee S.R."/>
            <person name="Wilamowska K."/>
            <person name="Weinberg Z."/>
            <person name="Ruzzo W.L."/>
            <person name="Wloga D."/>
            <person name="Gaertig J."/>
            <person name="Frankel J."/>
            <person name="Tsao C.-C."/>
            <person name="Gorovsky M.A."/>
            <person name="Keeling P.J."/>
            <person name="Waller R.F."/>
            <person name="Patron N.J."/>
            <person name="Cherry J.M."/>
            <person name="Stover N.A."/>
            <person name="Krieger C.J."/>
            <person name="del Toro C."/>
            <person name="Ryder H.F."/>
            <person name="Williamson S.C."/>
            <person name="Barbeau R.A."/>
            <person name="Hamilton E.P."/>
            <person name="Orias E."/>
        </authorList>
    </citation>
    <scope>NUCLEOTIDE SEQUENCE [LARGE SCALE GENOMIC DNA]</scope>
    <source>
        <strain evidence="3">SB210</strain>
    </source>
</reference>
<dbReference type="GeneID" id="7845857"/>
<dbReference type="KEGG" id="tet:TTHERM_00082160"/>
<dbReference type="Proteomes" id="UP000009168">
    <property type="component" value="Unassembled WGS sequence"/>
</dbReference>
<sequence>MNNILIDKGNTFTMNLVQKCIDRLPKWDDVTRNMPFIITGSVGIAFILMSRQERKKQLQRERKMLEQKLKKDTKATEKKNDQGAKQVEEEEEKKNDQTENNNNQNNLQLNHQFQTEKTEEKTPQSLNNNLRFQKKINKKTLENDSGSGDENDSDEFQKKLQQHQAHQGSNHAYINSSEYDFFNSHRHSQGEDDEEERFDKVNPNEQISEINSVHQKSTIPKEKRQKRAPIKINRNFATDTENNEKLQKLKSIVQKEKKIEDKVFFQMFLNIVGTEAEQDDDD</sequence>
<dbReference type="AlphaFoldDB" id="Q237D4"/>
<feature type="compositionally biased region" description="Basic and acidic residues" evidence="1">
    <location>
        <begin position="67"/>
        <end position="82"/>
    </location>
</feature>
<dbReference type="EMBL" id="GG662749">
    <property type="protein sequence ID" value="EAR92316.2"/>
    <property type="molecule type" value="Genomic_DNA"/>
</dbReference>